<dbReference type="InterPro" id="IPR045679">
    <property type="entry name" value="DUF6199"/>
</dbReference>
<dbReference type="EMBL" id="FXAZ01000001">
    <property type="protein sequence ID" value="SMG29287.1"/>
    <property type="molecule type" value="Genomic_DNA"/>
</dbReference>
<evidence type="ECO:0000313" key="3">
    <source>
        <dbReference type="Proteomes" id="UP000193834"/>
    </source>
</evidence>
<reference evidence="2 3" key="1">
    <citation type="submission" date="2017-04" db="EMBL/GenBank/DDBJ databases">
        <authorList>
            <person name="Afonso C.L."/>
            <person name="Miller P.J."/>
            <person name="Scott M.A."/>
            <person name="Spackman E."/>
            <person name="Goraichik I."/>
            <person name="Dimitrov K.M."/>
            <person name="Suarez D.L."/>
            <person name="Swayne D.E."/>
        </authorList>
    </citation>
    <scope>NUCLEOTIDE SEQUENCE [LARGE SCALE GENOMIC DNA]</scope>
    <source>
        <strain evidence="2 3">11</strain>
    </source>
</reference>
<dbReference type="STRING" id="1852522.SAMN06295960_1754"/>
<dbReference type="OrthoDB" id="2088419at2"/>
<name>A0A1X7JN23_9BACL</name>
<evidence type="ECO:0000259" key="1">
    <source>
        <dbReference type="Pfam" id="PF19701"/>
    </source>
</evidence>
<gene>
    <name evidence="2" type="ORF">SAMN06295960_1754</name>
</gene>
<sequence>MNGLFGILFLLLGVFGLVTPRLAWYISMGWRVEDQEPSHAALMLQRVTGVFAAVIGLVLLLLSFSTV</sequence>
<evidence type="ECO:0000313" key="2">
    <source>
        <dbReference type="EMBL" id="SMG29287.1"/>
    </source>
</evidence>
<protein>
    <recommendedName>
        <fullName evidence="1">DUF6199 domain-containing protein</fullName>
    </recommendedName>
</protein>
<dbReference type="AlphaFoldDB" id="A0A1X7JN23"/>
<keyword evidence="3" id="KW-1185">Reference proteome</keyword>
<organism evidence="2 3">
    <name type="scientific">Paenibacillus aquistagni</name>
    <dbReference type="NCBI Taxonomy" id="1852522"/>
    <lineage>
        <taxon>Bacteria</taxon>
        <taxon>Bacillati</taxon>
        <taxon>Bacillota</taxon>
        <taxon>Bacilli</taxon>
        <taxon>Bacillales</taxon>
        <taxon>Paenibacillaceae</taxon>
        <taxon>Paenibacillus</taxon>
    </lineage>
</organism>
<proteinExistence type="predicted"/>
<dbReference type="RefSeq" id="WP_085493859.1">
    <property type="nucleotide sequence ID" value="NZ_FXAZ01000001.1"/>
</dbReference>
<dbReference type="Pfam" id="PF19701">
    <property type="entry name" value="DUF6199"/>
    <property type="match status" value="1"/>
</dbReference>
<feature type="domain" description="DUF6199" evidence="1">
    <location>
        <begin position="5"/>
        <end position="62"/>
    </location>
</feature>
<accession>A0A1X7JN23</accession>
<dbReference type="Proteomes" id="UP000193834">
    <property type="component" value="Unassembled WGS sequence"/>
</dbReference>